<accession>A0A317MZI6</accession>
<feature type="chain" id="PRO_5016455169" evidence="14">
    <location>
        <begin position="34"/>
        <end position="687"/>
    </location>
</feature>
<evidence type="ECO:0000256" key="2">
    <source>
        <dbReference type="ARBA" id="ARBA00009810"/>
    </source>
</evidence>
<keyword evidence="18" id="KW-1185">Reference proteome</keyword>
<dbReference type="InterPro" id="IPR011276">
    <property type="entry name" value="TonB_haem/Hb_rcpt"/>
</dbReference>
<dbReference type="Proteomes" id="UP000246569">
    <property type="component" value="Unassembled WGS sequence"/>
</dbReference>
<dbReference type="InterPro" id="IPR039426">
    <property type="entry name" value="TonB-dep_rcpt-like"/>
</dbReference>
<keyword evidence="8 10" id="KW-0472">Membrane</keyword>
<proteinExistence type="inferred from homology"/>
<feature type="domain" description="TonB-dependent receptor-like beta-barrel" evidence="15">
    <location>
        <begin position="224"/>
        <end position="655"/>
    </location>
</feature>
<evidence type="ECO:0000259" key="15">
    <source>
        <dbReference type="Pfam" id="PF00593"/>
    </source>
</evidence>
<dbReference type="InterPro" id="IPR012910">
    <property type="entry name" value="Plug_dom"/>
</dbReference>
<evidence type="ECO:0000256" key="14">
    <source>
        <dbReference type="SAM" id="SignalP"/>
    </source>
</evidence>
<dbReference type="CDD" id="cd01347">
    <property type="entry name" value="ligand_gated_channel"/>
    <property type="match status" value="1"/>
</dbReference>
<evidence type="ECO:0000256" key="4">
    <source>
        <dbReference type="ARBA" id="ARBA00022452"/>
    </source>
</evidence>
<dbReference type="GO" id="GO:0009279">
    <property type="term" value="C:cell outer membrane"/>
    <property type="evidence" value="ECO:0007669"/>
    <property type="project" value="UniProtKB-SubCell"/>
</dbReference>
<dbReference type="AlphaFoldDB" id="A0A317MZI6"/>
<dbReference type="EMBL" id="QGTJ01000001">
    <property type="protein sequence ID" value="PWV65655.1"/>
    <property type="molecule type" value="Genomic_DNA"/>
</dbReference>
<dbReference type="PANTHER" id="PTHR30069:SF41">
    <property type="entry name" value="HEME_HEMOPEXIN UTILIZATION PROTEIN C"/>
    <property type="match status" value="1"/>
</dbReference>
<gene>
    <name evidence="17" type="ORF">C7443_101139</name>
</gene>
<evidence type="ECO:0000256" key="6">
    <source>
        <dbReference type="ARBA" id="ARBA00022729"/>
    </source>
</evidence>
<dbReference type="GO" id="GO:0015232">
    <property type="term" value="F:heme transmembrane transporter activity"/>
    <property type="evidence" value="ECO:0007669"/>
    <property type="project" value="InterPro"/>
</dbReference>
<name>A0A317MZI6_9GAMM</name>
<evidence type="ECO:0000313" key="18">
    <source>
        <dbReference type="Proteomes" id="UP000246569"/>
    </source>
</evidence>
<dbReference type="InterPro" id="IPR037066">
    <property type="entry name" value="Plug_dom_sf"/>
</dbReference>
<evidence type="ECO:0000256" key="10">
    <source>
        <dbReference type="PROSITE-ProRule" id="PRU01360"/>
    </source>
</evidence>
<evidence type="ECO:0000256" key="8">
    <source>
        <dbReference type="ARBA" id="ARBA00023136"/>
    </source>
</evidence>
<evidence type="ECO:0000259" key="16">
    <source>
        <dbReference type="Pfam" id="PF07715"/>
    </source>
</evidence>
<dbReference type="Gene3D" id="2.40.170.20">
    <property type="entry name" value="TonB-dependent receptor, beta-barrel domain"/>
    <property type="match status" value="1"/>
</dbReference>
<evidence type="ECO:0000256" key="11">
    <source>
        <dbReference type="PROSITE-ProRule" id="PRU10144"/>
    </source>
</evidence>
<evidence type="ECO:0000256" key="3">
    <source>
        <dbReference type="ARBA" id="ARBA00022448"/>
    </source>
</evidence>
<comment type="similarity">
    <text evidence="2 10 12">Belongs to the TonB-dependent receptor family.</text>
</comment>
<evidence type="ECO:0000256" key="5">
    <source>
        <dbReference type="ARBA" id="ARBA00022692"/>
    </source>
</evidence>
<organism evidence="17 18">
    <name type="scientific">Plasticicumulans acidivorans</name>
    <dbReference type="NCBI Taxonomy" id="886464"/>
    <lineage>
        <taxon>Bacteria</taxon>
        <taxon>Pseudomonadati</taxon>
        <taxon>Pseudomonadota</taxon>
        <taxon>Gammaproteobacteria</taxon>
        <taxon>Candidatus Competibacteraceae</taxon>
        <taxon>Plasticicumulans</taxon>
    </lineage>
</organism>
<dbReference type="PROSITE" id="PS01156">
    <property type="entry name" value="TONB_DEPENDENT_REC_2"/>
    <property type="match status" value="1"/>
</dbReference>
<dbReference type="RefSeq" id="WP_110016654.1">
    <property type="nucleotide sequence ID" value="NZ_QGTJ01000001.1"/>
</dbReference>
<evidence type="ECO:0000256" key="12">
    <source>
        <dbReference type="RuleBase" id="RU003357"/>
    </source>
</evidence>
<protein>
    <submittedName>
        <fullName evidence="17">Methanobactin biosynthesis cassette protein MbnT</fullName>
    </submittedName>
</protein>
<dbReference type="OrthoDB" id="9764669at2"/>
<evidence type="ECO:0000313" key="17">
    <source>
        <dbReference type="EMBL" id="PWV65655.1"/>
    </source>
</evidence>
<dbReference type="InterPro" id="IPR000531">
    <property type="entry name" value="Beta-barrel_TonB"/>
</dbReference>
<keyword evidence="4 10" id="KW-1134">Transmembrane beta strand</keyword>
<evidence type="ECO:0000256" key="7">
    <source>
        <dbReference type="ARBA" id="ARBA00023077"/>
    </source>
</evidence>
<keyword evidence="7 12" id="KW-0798">TonB box</keyword>
<evidence type="ECO:0000256" key="13">
    <source>
        <dbReference type="SAM" id="MobiDB-lite"/>
    </source>
</evidence>
<keyword evidence="3 10" id="KW-0813">Transport</keyword>
<feature type="signal peptide" evidence="14">
    <location>
        <begin position="1"/>
        <end position="33"/>
    </location>
</feature>
<dbReference type="NCBIfam" id="TIGR01786">
    <property type="entry name" value="TonB-hemlactrns"/>
    <property type="match status" value="1"/>
</dbReference>
<reference evidence="17 18" key="1">
    <citation type="submission" date="2018-05" db="EMBL/GenBank/DDBJ databases">
        <title>Genomic Encyclopedia of Type Strains, Phase IV (KMG-IV): sequencing the most valuable type-strain genomes for metagenomic binning, comparative biology and taxonomic classification.</title>
        <authorList>
            <person name="Goeker M."/>
        </authorList>
    </citation>
    <scope>NUCLEOTIDE SEQUENCE [LARGE SCALE GENOMIC DNA]</scope>
    <source>
        <strain evidence="17 18">DSM 23606</strain>
    </source>
</reference>
<dbReference type="GO" id="GO:0015344">
    <property type="term" value="F:siderophore uptake transmembrane transporter activity"/>
    <property type="evidence" value="ECO:0007669"/>
    <property type="project" value="TreeGrafter"/>
</dbReference>
<dbReference type="Pfam" id="PF07715">
    <property type="entry name" value="Plug"/>
    <property type="match status" value="1"/>
</dbReference>
<feature type="compositionally biased region" description="Polar residues" evidence="13">
    <location>
        <begin position="267"/>
        <end position="283"/>
    </location>
</feature>
<feature type="short sequence motif" description="TonB C-terminal box" evidence="11">
    <location>
        <begin position="670"/>
        <end position="687"/>
    </location>
</feature>
<dbReference type="PROSITE" id="PS52016">
    <property type="entry name" value="TONB_DEPENDENT_REC_3"/>
    <property type="match status" value="1"/>
</dbReference>
<dbReference type="Gene3D" id="2.170.130.10">
    <property type="entry name" value="TonB-dependent receptor, plug domain"/>
    <property type="match status" value="1"/>
</dbReference>
<comment type="subcellular location">
    <subcellularLocation>
        <location evidence="1 10">Cell outer membrane</location>
        <topology evidence="1 10">Multi-pass membrane protein</topology>
    </subcellularLocation>
</comment>
<keyword evidence="5 10" id="KW-0812">Transmembrane</keyword>
<evidence type="ECO:0000256" key="1">
    <source>
        <dbReference type="ARBA" id="ARBA00004571"/>
    </source>
</evidence>
<feature type="region of interest" description="Disordered" evidence="13">
    <location>
        <begin position="262"/>
        <end position="283"/>
    </location>
</feature>
<dbReference type="SUPFAM" id="SSF56935">
    <property type="entry name" value="Porins"/>
    <property type="match status" value="1"/>
</dbReference>
<dbReference type="InterPro" id="IPR010917">
    <property type="entry name" value="TonB_rcpt_CS"/>
</dbReference>
<keyword evidence="9 10" id="KW-0998">Cell outer membrane</keyword>
<evidence type="ECO:0000256" key="9">
    <source>
        <dbReference type="ARBA" id="ARBA00023237"/>
    </source>
</evidence>
<dbReference type="InterPro" id="IPR010949">
    <property type="entry name" value="TonB_Hb/transfer/lactofer_rcpt"/>
</dbReference>
<sequence>MRATQGAPAPMPVFRLSLLGLALALAWQTPGRAGDMSDDELPQLTEVVVSATRTDTPLDQVPAAVSVVGRERFEALPNASVGQVMRQLPGVEFGGSPRPSGQIPSIRGFYGKDMTLLLDGARLNEASVASPLYLDSYLVQRAEVVRGPTSSLYGSGGLGGVMSFRTVSALDLLAPGQDFGGDARVGYASADLSQHYNARLYGRQDGVDGLLALGRAEWGHIRQGGGDYLEPNDGTADNGLLKFGWQASDQLRFDASHQFYREDSRRPNNPQSDLALGTPSSVPVQRNHIKQDTSVLKGSYSDVDGAPLFDASVYQTRLRRSADATSALPATESQLDTDGLSLQHTLRWGDAASVQQRLSYGLDYYKDHQWAKSAGAANPVLPDGTQKVAGIYVQDEITFAEDWRLIPSLRADRFDTDADGADSSLDSHVSPKLAIAWQFKPQLGFYLSYGEAFRAPSLSEMYQNLSRNNALYNFRPNPDLEPQTDRTLEFGANYHQEALLSSDDRLRLRAALFHSKVSDLISSTVVGSYARSYPFSGRGLIFQYQNVADATRNGAELEAHYQRGPLALALGYSRVRIEDADSGENLFSPPDKLSWQLDYRFADPQLTLHWNALFVAAQDYDDTELRRRAGYAVHDLMLSWQAHRQLRVDFGISNLFDKRYSVYQSSSATADILEAGRSVNVALSVDF</sequence>
<dbReference type="PANTHER" id="PTHR30069">
    <property type="entry name" value="TONB-DEPENDENT OUTER MEMBRANE RECEPTOR"/>
    <property type="match status" value="1"/>
</dbReference>
<comment type="caution">
    <text evidence="17">The sequence shown here is derived from an EMBL/GenBank/DDBJ whole genome shotgun (WGS) entry which is preliminary data.</text>
</comment>
<dbReference type="NCBIfam" id="TIGR01785">
    <property type="entry name" value="TonB-hemin"/>
    <property type="match status" value="1"/>
</dbReference>
<feature type="domain" description="TonB-dependent receptor plug" evidence="16">
    <location>
        <begin position="58"/>
        <end position="161"/>
    </location>
</feature>
<dbReference type="InterPro" id="IPR036942">
    <property type="entry name" value="Beta-barrel_TonB_sf"/>
</dbReference>
<dbReference type="Pfam" id="PF00593">
    <property type="entry name" value="TonB_dep_Rec_b-barrel"/>
    <property type="match status" value="1"/>
</dbReference>
<dbReference type="GO" id="GO:0044718">
    <property type="term" value="P:siderophore transmembrane transport"/>
    <property type="evidence" value="ECO:0007669"/>
    <property type="project" value="TreeGrafter"/>
</dbReference>
<keyword evidence="6 14" id="KW-0732">Signal</keyword>